<dbReference type="AlphaFoldDB" id="A0A158A891"/>
<dbReference type="OrthoDB" id="3078165at2"/>
<proteinExistence type="predicted"/>
<comment type="caution">
    <text evidence="1">The sequence shown here is derived from an EMBL/GenBank/DDBJ whole genome shotgun (WGS) entry which is preliminary data.</text>
</comment>
<accession>A0A158A891</accession>
<evidence type="ECO:0000313" key="2">
    <source>
        <dbReference type="Proteomes" id="UP000054903"/>
    </source>
</evidence>
<dbReference type="EMBL" id="FCNX02000003">
    <property type="protein sequence ID" value="SAK54041.1"/>
    <property type="molecule type" value="Genomic_DNA"/>
</dbReference>
<sequence length="248" mass="28036">MDDGFAAFERRVRKAAITLPDRGYFEFAATLVGDIKPELQANKNLLNLITSANRRFGGYPYFSVLHGADLPERRPRLVEDTWEQAVIQPAGTSWDMKTIDFWRIEATGRFYALRAYDEDLDDNLKPLCSFAIVLPVWRSADAIIEALAIAREFATSVEESKLAIRLRWSKLEGRTLSNAYSNRFWPVRAVAHDDVATSSFELPLDLPDSAVGARVAEALSPLYRKFDGFELPENIVTAEVEKLMAQLF</sequence>
<protein>
    <submittedName>
        <fullName evidence="1">Uncharacterized protein</fullName>
    </submittedName>
</protein>
<dbReference type="Proteomes" id="UP000054903">
    <property type="component" value="Unassembled WGS sequence"/>
</dbReference>
<name>A0A158A891_9BURK</name>
<reference evidence="1" key="1">
    <citation type="submission" date="2016-01" db="EMBL/GenBank/DDBJ databases">
        <authorList>
            <person name="Peeters C."/>
        </authorList>
    </citation>
    <scope>NUCLEOTIDE SEQUENCE</scope>
    <source>
        <strain evidence="1">LMG 29320</strain>
    </source>
</reference>
<organism evidence="1 2">
    <name type="scientific">Caballeronia fortuita</name>
    <dbReference type="NCBI Taxonomy" id="1777138"/>
    <lineage>
        <taxon>Bacteria</taxon>
        <taxon>Pseudomonadati</taxon>
        <taxon>Pseudomonadota</taxon>
        <taxon>Betaproteobacteria</taxon>
        <taxon>Burkholderiales</taxon>
        <taxon>Burkholderiaceae</taxon>
        <taxon>Caballeronia</taxon>
    </lineage>
</organism>
<keyword evidence="2" id="KW-1185">Reference proteome</keyword>
<dbReference type="RefSeq" id="WP_061133772.1">
    <property type="nucleotide sequence ID" value="NZ_FCNX02000003.1"/>
</dbReference>
<evidence type="ECO:0000313" key="1">
    <source>
        <dbReference type="EMBL" id="SAK54041.1"/>
    </source>
</evidence>
<gene>
    <name evidence="1" type="ORF">AWB77_01495</name>
</gene>
<dbReference type="STRING" id="1777138.AWB77_01495"/>